<dbReference type="EMBL" id="ML987190">
    <property type="protein sequence ID" value="KAF2254829.1"/>
    <property type="molecule type" value="Genomic_DNA"/>
</dbReference>
<dbReference type="GeneID" id="54588504"/>
<gene>
    <name evidence="2" type="ORF">BU26DRAFT_600452</name>
</gene>
<reference evidence="2" key="1">
    <citation type="journal article" date="2020" name="Stud. Mycol.">
        <title>101 Dothideomycetes genomes: a test case for predicting lifestyles and emergence of pathogens.</title>
        <authorList>
            <person name="Haridas S."/>
            <person name="Albert R."/>
            <person name="Binder M."/>
            <person name="Bloem J."/>
            <person name="Labutti K."/>
            <person name="Salamov A."/>
            <person name="Andreopoulos B."/>
            <person name="Baker S."/>
            <person name="Barry K."/>
            <person name="Bills G."/>
            <person name="Bluhm B."/>
            <person name="Cannon C."/>
            <person name="Castanera R."/>
            <person name="Culley D."/>
            <person name="Daum C."/>
            <person name="Ezra D."/>
            <person name="Gonzalez J."/>
            <person name="Henrissat B."/>
            <person name="Kuo A."/>
            <person name="Liang C."/>
            <person name="Lipzen A."/>
            <person name="Lutzoni F."/>
            <person name="Magnuson J."/>
            <person name="Mondo S."/>
            <person name="Nolan M."/>
            <person name="Ohm R."/>
            <person name="Pangilinan J."/>
            <person name="Park H.-J."/>
            <person name="Ramirez L."/>
            <person name="Alfaro M."/>
            <person name="Sun H."/>
            <person name="Tritt A."/>
            <person name="Yoshinaga Y."/>
            <person name="Zwiers L.-H."/>
            <person name="Turgeon B."/>
            <person name="Goodwin S."/>
            <person name="Spatafora J."/>
            <person name="Crous P."/>
            <person name="Grigoriev I."/>
        </authorList>
    </citation>
    <scope>NUCLEOTIDE SEQUENCE</scope>
    <source>
        <strain evidence="2">CBS 122368</strain>
    </source>
</reference>
<feature type="compositionally biased region" description="Polar residues" evidence="1">
    <location>
        <begin position="145"/>
        <end position="158"/>
    </location>
</feature>
<dbReference type="Proteomes" id="UP000800094">
    <property type="component" value="Unassembled WGS sequence"/>
</dbReference>
<feature type="compositionally biased region" description="Basic residues" evidence="1">
    <location>
        <begin position="130"/>
        <end position="141"/>
    </location>
</feature>
<feature type="compositionally biased region" description="Basic and acidic residues" evidence="1">
    <location>
        <begin position="48"/>
        <end position="66"/>
    </location>
</feature>
<keyword evidence="3" id="KW-1185">Reference proteome</keyword>
<protein>
    <submittedName>
        <fullName evidence="2">Uncharacterized protein</fullName>
    </submittedName>
</protein>
<proteinExistence type="predicted"/>
<feature type="compositionally biased region" description="Basic and acidic residues" evidence="1">
    <location>
        <begin position="160"/>
        <end position="172"/>
    </location>
</feature>
<feature type="compositionally biased region" description="Low complexity" evidence="1">
    <location>
        <begin position="208"/>
        <end position="222"/>
    </location>
</feature>
<feature type="region of interest" description="Disordered" evidence="1">
    <location>
        <begin position="1"/>
        <end position="172"/>
    </location>
</feature>
<evidence type="ECO:0000313" key="3">
    <source>
        <dbReference type="Proteomes" id="UP000800094"/>
    </source>
</evidence>
<name>A0A6A6IWK1_9PLEO</name>
<feature type="compositionally biased region" description="Basic and acidic residues" evidence="1">
    <location>
        <begin position="83"/>
        <end position="95"/>
    </location>
</feature>
<organism evidence="2 3">
    <name type="scientific">Trematosphaeria pertusa</name>
    <dbReference type="NCBI Taxonomy" id="390896"/>
    <lineage>
        <taxon>Eukaryota</taxon>
        <taxon>Fungi</taxon>
        <taxon>Dikarya</taxon>
        <taxon>Ascomycota</taxon>
        <taxon>Pezizomycotina</taxon>
        <taxon>Dothideomycetes</taxon>
        <taxon>Pleosporomycetidae</taxon>
        <taxon>Pleosporales</taxon>
        <taxon>Massarineae</taxon>
        <taxon>Trematosphaeriaceae</taxon>
        <taxon>Trematosphaeria</taxon>
    </lineage>
</organism>
<feature type="region of interest" description="Disordered" evidence="1">
    <location>
        <begin position="195"/>
        <end position="222"/>
    </location>
</feature>
<dbReference type="RefSeq" id="XP_033689833.1">
    <property type="nucleotide sequence ID" value="XM_033835174.1"/>
</dbReference>
<evidence type="ECO:0000256" key="1">
    <source>
        <dbReference type="SAM" id="MobiDB-lite"/>
    </source>
</evidence>
<dbReference type="AlphaFoldDB" id="A0A6A6IWK1"/>
<accession>A0A6A6IWK1</accession>
<evidence type="ECO:0000313" key="2">
    <source>
        <dbReference type="EMBL" id="KAF2254829.1"/>
    </source>
</evidence>
<sequence length="222" mass="24935">MKIPAVSSRPGNDTSRRRAPSPSPHKLQWGSLHAHPMNPDVGNLEGLGPKESHLIDKDKRSERREAEDDIDSWVVIWRHPRARKTDPQPEQKPEAESAQNKAYVIPARREPSGELPEPYSEPQPDPSNRGKGKSARLSQRHNRTDSVQADSDPISVSTQHHHETLSTCRELHPGMYAARLRQRLEARNAVPAWIKQLEEEQRRPSHASDSPEPGSEPESGDG</sequence>